<protein>
    <submittedName>
        <fullName evidence="1">Uncharacterized protein</fullName>
    </submittedName>
</protein>
<evidence type="ECO:0000313" key="1">
    <source>
        <dbReference type="EMBL" id="TPG15361.1"/>
    </source>
</evidence>
<name>A0A502CUD9_9SPHN</name>
<accession>A0A502CUD9</accession>
<dbReference type="RefSeq" id="WP_140866191.1">
    <property type="nucleotide sequence ID" value="NZ_RCZK01000001.1"/>
</dbReference>
<reference evidence="1 2" key="1">
    <citation type="journal article" date="2019" name="Environ. Microbiol.">
        <title>Species interactions and distinct microbial communities in high Arctic permafrost affected cryosols are associated with the CH4 and CO2 gas fluxes.</title>
        <authorList>
            <person name="Altshuler I."/>
            <person name="Hamel J."/>
            <person name="Turney S."/>
            <person name="Magnuson E."/>
            <person name="Levesque R."/>
            <person name="Greer C."/>
            <person name="Whyte L.G."/>
        </authorList>
    </citation>
    <scope>NUCLEOTIDE SEQUENCE [LARGE SCALE GENOMIC DNA]</scope>
    <source>
        <strain evidence="1 2">S5.1</strain>
    </source>
</reference>
<evidence type="ECO:0000313" key="2">
    <source>
        <dbReference type="Proteomes" id="UP000318413"/>
    </source>
</evidence>
<gene>
    <name evidence="1" type="ORF">EAH84_00685</name>
</gene>
<proteinExistence type="predicted"/>
<dbReference type="OrthoDB" id="387077at2"/>
<dbReference type="Proteomes" id="UP000318413">
    <property type="component" value="Unassembled WGS sequence"/>
</dbReference>
<dbReference type="AlphaFoldDB" id="A0A502CUD9"/>
<dbReference type="EMBL" id="RCZK01000001">
    <property type="protein sequence ID" value="TPG15361.1"/>
    <property type="molecule type" value="Genomic_DNA"/>
</dbReference>
<keyword evidence="2" id="KW-1185">Reference proteome</keyword>
<organism evidence="1 2">
    <name type="scientific">Sphingomonas oligophenolica</name>
    <dbReference type="NCBI Taxonomy" id="301154"/>
    <lineage>
        <taxon>Bacteria</taxon>
        <taxon>Pseudomonadati</taxon>
        <taxon>Pseudomonadota</taxon>
        <taxon>Alphaproteobacteria</taxon>
        <taxon>Sphingomonadales</taxon>
        <taxon>Sphingomonadaceae</taxon>
        <taxon>Sphingomonas</taxon>
    </lineage>
</organism>
<comment type="caution">
    <text evidence="1">The sequence shown here is derived from an EMBL/GenBank/DDBJ whole genome shotgun (WGS) entry which is preliminary data.</text>
</comment>
<sequence length="92" mass="10251">MDLPDLQRLFGEMPPNAYTGSSVIVRNAFEGLQLGINVRLTIAGKEVEPTRLDYDPTTGRISIWLADPRSELPEHVCEDQEVTSVRTSPEPL</sequence>